<comment type="caution">
    <text evidence="1">The sequence shown here is derived from an EMBL/GenBank/DDBJ whole genome shotgun (WGS) entry which is preliminary data.</text>
</comment>
<sequence length="79" mass="9279">MMVSVKTKFIISISLFNIQSSLILKNGFTDLRHLFKPMNLLFDFLVMTKSNLFYSLFVTNIIPQQNRPCEIKQDINKHN</sequence>
<protein>
    <submittedName>
        <fullName evidence="1">Uncharacterized protein</fullName>
    </submittedName>
</protein>
<evidence type="ECO:0000313" key="1">
    <source>
        <dbReference type="EMBL" id="RNA33052.1"/>
    </source>
</evidence>
<proteinExistence type="predicted"/>
<gene>
    <name evidence="1" type="ORF">BpHYR1_008436</name>
</gene>
<organism evidence="1 2">
    <name type="scientific">Brachionus plicatilis</name>
    <name type="common">Marine rotifer</name>
    <name type="synonym">Brachionus muelleri</name>
    <dbReference type="NCBI Taxonomy" id="10195"/>
    <lineage>
        <taxon>Eukaryota</taxon>
        <taxon>Metazoa</taxon>
        <taxon>Spiralia</taxon>
        <taxon>Gnathifera</taxon>
        <taxon>Rotifera</taxon>
        <taxon>Eurotatoria</taxon>
        <taxon>Monogononta</taxon>
        <taxon>Pseudotrocha</taxon>
        <taxon>Ploima</taxon>
        <taxon>Brachionidae</taxon>
        <taxon>Brachionus</taxon>
    </lineage>
</organism>
<dbReference type="EMBL" id="REGN01001707">
    <property type="protein sequence ID" value="RNA33052.1"/>
    <property type="molecule type" value="Genomic_DNA"/>
</dbReference>
<accession>A0A3M7SBB0</accession>
<dbReference type="AlphaFoldDB" id="A0A3M7SBB0"/>
<evidence type="ECO:0000313" key="2">
    <source>
        <dbReference type="Proteomes" id="UP000276133"/>
    </source>
</evidence>
<name>A0A3M7SBB0_BRAPC</name>
<reference evidence="1 2" key="1">
    <citation type="journal article" date="2018" name="Sci. Rep.">
        <title>Genomic signatures of local adaptation to the degree of environmental predictability in rotifers.</title>
        <authorList>
            <person name="Franch-Gras L."/>
            <person name="Hahn C."/>
            <person name="Garcia-Roger E.M."/>
            <person name="Carmona M.J."/>
            <person name="Serra M."/>
            <person name="Gomez A."/>
        </authorList>
    </citation>
    <scope>NUCLEOTIDE SEQUENCE [LARGE SCALE GENOMIC DNA]</scope>
    <source>
        <strain evidence="1">HYR1</strain>
    </source>
</reference>
<dbReference type="Proteomes" id="UP000276133">
    <property type="component" value="Unassembled WGS sequence"/>
</dbReference>
<keyword evidence="2" id="KW-1185">Reference proteome</keyword>